<dbReference type="GeneID" id="19468887"/>
<dbReference type="EMBL" id="KE145368">
    <property type="protein sequence ID" value="EPE28719.1"/>
    <property type="molecule type" value="Genomic_DNA"/>
</dbReference>
<evidence type="ECO:0000313" key="3">
    <source>
        <dbReference type="EMBL" id="EPE28719.1"/>
    </source>
</evidence>
<evidence type="ECO:0000256" key="1">
    <source>
        <dbReference type="SAM" id="MobiDB-lite"/>
    </source>
</evidence>
<keyword evidence="2" id="KW-1133">Transmembrane helix</keyword>
<keyword evidence="2" id="KW-0812">Transmembrane</keyword>
<feature type="region of interest" description="Disordered" evidence="1">
    <location>
        <begin position="110"/>
        <end position="132"/>
    </location>
</feature>
<keyword evidence="2" id="KW-0472">Membrane</keyword>
<organism evidence="3 4">
    <name type="scientific">Glarea lozoyensis (strain ATCC 20868 / MF5171)</name>
    <dbReference type="NCBI Taxonomy" id="1116229"/>
    <lineage>
        <taxon>Eukaryota</taxon>
        <taxon>Fungi</taxon>
        <taxon>Dikarya</taxon>
        <taxon>Ascomycota</taxon>
        <taxon>Pezizomycotina</taxon>
        <taxon>Leotiomycetes</taxon>
        <taxon>Helotiales</taxon>
        <taxon>Helotiaceae</taxon>
        <taxon>Glarea</taxon>
    </lineage>
</organism>
<feature type="transmembrane region" description="Helical" evidence="2">
    <location>
        <begin position="72"/>
        <end position="94"/>
    </location>
</feature>
<dbReference type="AlphaFoldDB" id="S3CUQ8"/>
<evidence type="ECO:0000256" key="2">
    <source>
        <dbReference type="SAM" id="Phobius"/>
    </source>
</evidence>
<dbReference type="Proteomes" id="UP000016922">
    <property type="component" value="Unassembled WGS sequence"/>
</dbReference>
<dbReference type="RefSeq" id="XP_008084627.1">
    <property type="nucleotide sequence ID" value="XM_008086436.1"/>
</dbReference>
<gene>
    <name evidence="3" type="ORF">GLAREA_09840</name>
</gene>
<name>S3CUQ8_GLAL2</name>
<accession>S3CUQ8</accession>
<keyword evidence="4" id="KW-1185">Reference proteome</keyword>
<dbReference type="HOGENOM" id="CLU_1815980_0_0_1"/>
<sequence length="142" mass="15228">MDKKPKRNDDVILTDVASAPTAAQYTSSITTASISSMADEIAATAIASLETIILLSPSAVLDGRTTPEQGALIALGIICGLLVIGVLLFMVLYLSGKRYGRTTNVRVVHSSRRTRQSRRPAALDRRRNGPLGDFEALEFPGQ</sequence>
<proteinExistence type="predicted"/>
<evidence type="ECO:0000313" key="4">
    <source>
        <dbReference type="Proteomes" id="UP000016922"/>
    </source>
</evidence>
<dbReference type="KEGG" id="glz:GLAREA_09840"/>
<protein>
    <submittedName>
        <fullName evidence="3">Uncharacterized protein</fullName>
    </submittedName>
</protein>
<reference evidence="3 4" key="1">
    <citation type="journal article" date="2013" name="BMC Genomics">
        <title>Genomics-driven discovery of the pneumocandin biosynthetic gene cluster in the fungus Glarea lozoyensis.</title>
        <authorList>
            <person name="Chen L."/>
            <person name="Yue Q."/>
            <person name="Zhang X."/>
            <person name="Xiang M."/>
            <person name="Wang C."/>
            <person name="Li S."/>
            <person name="Che Y."/>
            <person name="Ortiz-Lopez F.J."/>
            <person name="Bills G.F."/>
            <person name="Liu X."/>
            <person name="An Z."/>
        </authorList>
    </citation>
    <scope>NUCLEOTIDE SEQUENCE [LARGE SCALE GENOMIC DNA]</scope>
    <source>
        <strain evidence="4">ATCC 20868 / MF5171</strain>
    </source>
</reference>